<gene>
    <name evidence="1" type="ORF">S01H1_30218</name>
</gene>
<proteinExistence type="predicted"/>
<sequence length="86" mass="9506">MSALGIGSKIFGIGKAAREGKRQRKMGQGYLDKANQMNASLGDRPQMNIPQSYKDATQLMNVFRRKEMPGMSQMLAQQQQAGATTR</sequence>
<dbReference type="EMBL" id="BARS01018577">
    <property type="protein sequence ID" value="GAF96022.1"/>
    <property type="molecule type" value="Genomic_DNA"/>
</dbReference>
<feature type="non-terminal residue" evidence="1">
    <location>
        <position position="86"/>
    </location>
</feature>
<organism evidence="1">
    <name type="scientific">marine sediment metagenome</name>
    <dbReference type="NCBI Taxonomy" id="412755"/>
    <lineage>
        <taxon>unclassified sequences</taxon>
        <taxon>metagenomes</taxon>
        <taxon>ecological metagenomes</taxon>
    </lineage>
</organism>
<protein>
    <submittedName>
        <fullName evidence="1">Uncharacterized protein</fullName>
    </submittedName>
</protein>
<comment type="caution">
    <text evidence="1">The sequence shown here is derived from an EMBL/GenBank/DDBJ whole genome shotgun (WGS) entry which is preliminary data.</text>
</comment>
<accession>X0U6P2</accession>
<dbReference type="AlphaFoldDB" id="X0U6P2"/>
<reference evidence="1" key="1">
    <citation type="journal article" date="2014" name="Front. Microbiol.">
        <title>High frequency of phylogenetically diverse reductive dehalogenase-homologous genes in deep subseafloor sedimentary metagenomes.</title>
        <authorList>
            <person name="Kawai M."/>
            <person name="Futagami T."/>
            <person name="Toyoda A."/>
            <person name="Takaki Y."/>
            <person name="Nishi S."/>
            <person name="Hori S."/>
            <person name="Arai W."/>
            <person name="Tsubouchi T."/>
            <person name="Morono Y."/>
            <person name="Uchiyama I."/>
            <person name="Ito T."/>
            <person name="Fujiyama A."/>
            <person name="Inagaki F."/>
            <person name="Takami H."/>
        </authorList>
    </citation>
    <scope>NUCLEOTIDE SEQUENCE</scope>
    <source>
        <strain evidence="1">Expedition CK06-06</strain>
    </source>
</reference>
<name>X0U6P2_9ZZZZ</name>
<evidence type="ECO:0000313" key="1">
    <source>
        <dbReference type="EMBL" id="GAF96022.1"/>
    </source>
</evidence>